<reference evidence="1 2" key="1">
    <citation type="journal article" date="2015" name="Genome Announc.">
        <title>Expanding the biotechnology potential of lactobacilli through comparative genomics of 213 strains and associated genera.</title>
        <authorList>
            <person name="Sun Z."/>
            <person name="Harris H.M."/>
            <person name="McCann A."/>
            <person name="Guo C."/>
            <person name="Argimon S."/>
            <person name="Zhang W."/>
            <person name="Yang X."/>
            <person name="Jeffery I.B."/>
            <person name="Cooney J.C."/>
            <person name="Kagawa T.F."/>
            <person name="Liu W."/>
            <person name="Song Y."/>
            <person name="Salvetti E."/>
            <person name="Wrobel A."/>
            <person name="Rasinkangas P."/>
            <person name="Parkhill J."/>
            <person name="Rea M.C."/>
            <person name="O'Sullivan O."/>
            <person name="Ritari J."/>
            <person name="Douillard F.P."/>
            <person name="Paul Ross R."/>
            <person name="Yang R."/>
            <person name="Briner A.E."/>
            <person name="Felis G.E."/>
            <person name="de Vos W.M."/>
            <person name="Barrangou R."/>
            <person name="Klaenhammer T.R."/>
            <person name="Caufield P.W."/>
            <person name="Cui Y."/>
            <person name="Zhang H."/>
            <person name="O'Toole P.W."/>
        </authorList>
    </citation>
    <scope>NUCLEOTIDE SEQUENCE [LARGE SCALE GENOMIC DNA]</scope>
    <source>
        <strain evidence="1 2">DSM 12744</strain>
    </source>
</reference>
<keyword evidence="2" id="KW-1185">Reference proteome</keyword>
<proteinExistence type="predicted"/>
<comment type="caution">
    <text evidence="1">The sequence shown here is derived from an EMBL/GenBank/DDBJ whole genome shotgun (WGS) entry which is preliminary data.</text>
</comment>
<evidence type="ECO:0000313" key="1">
    <source>
        <dbReference type="EMBL" id="KRL13399.1"/>
    </source>
</evidence>
<dbReference type="AlphaFoldDB" id="A0A0R1MZ39"/>
<protein>
    <submittedName>
        <fullName evidence="1">Uncharacterized protein</fullName>
    </submittedName>
</protein>
<dbReference type="Proteomes" id="UP000051330">
    <property type="component" value="Unassembled WGS sequence"/>
</dbReference>
<sequence length="57" mass="6731">METTPRRTLPRMWLGVLKTAHFAGFKRRHSVPAPCHRRLRSIVTAYDTNFCPDHLHF</sequence>
<evidence type="ECO:0000313" key="2">
    <source>
        <dbReference type="Proteomes" id="UP000051330"/>
    </source>
</evidence>
<dbReference type="STRING" id="1423792.FD09_GL002230"/>
<gene>
    <name evidence="1" type="ORF">FD09_GL002230</name>
</gene>
<dbReference type="EMBL" id="AZEC01000004">
    <property type="protein sequence ID" value="KRL13399.1"/>
    <property type="molecule type" value="Genomic_DNA"/>
</dbReference>
<dbReference type="PATRIC" id="fig|1423792.3.peg.2270"/>
<accession>A0A0R1MZ39</accession>
<organism evidence="1 2">
    <name type="scientific">Schleiferilactobacillus perolens DSM 12744</name>
    <dbReference type="NCBI Taxonomy" id="1423792"/>
    <lineage>
        <taxon>Bacteria</taxon>
        <taxon>Bacillati</taxon>
        <taxon>Bacillota</taxon>
        <taxon>Bacilli</taxon>
        <taxon>Lactobacillales</taxon>
        <taxon>Lactobacillaceae</taxon>
        <taxon>Schleiferilactobacillus</taxon>
    </lineage>
</organism>
<name>A0A0R1MZ39_9LACO</name>